<organism evidence="1 2">
    <name type="scientific">Camellia lanceoleosa</name>
    <dbReference type="NCBI Taxonomy" id="1840588"/>
    <lineage>
        <taxon>Eukaryota</taxon>
        <taxon>Viridiplantae</taxon>
        <taxon>Streptophyta</taxon>
        <taxon>Embryophyta</taxon>
        <taxon>Tracheophyta</taxon>
        <taxon>Spermatophyta</taxon>
        <taxon>Magnoliopsida</taxon>
        <taxon>eudicotyledons</taxon>
        <taxon>Gunneridae</taxon>
        <taxon>Pentapetalae</taxon>
        <taxon>asterids</taxon>
        <taxon>Ericales</taxon>
        <taxon>Theaceae</taxon>
        <taxon>Camellia</taxon>
    </lineage>
</organism>
<reference evidence="1 2" key="1">
    <citation type="journal article" date="2022" name="Plant J.">
        <title>Chromosome-level genome of Camellia lanceoleosa provides a valuable resource for understanding genome evolution and self-incompatibility.</title>
        <authorList>
            <person name="Gong W."/>
            <person name="Xiao S."/>
            <person name="Wang L."/>
            <person name="Liao Z."/>
            <person name="Chang Y."/>
            <person name="Mo W."/>
            <person name="Hu G."/>
            <person name="Li W."/>
            <person name="Zhao G."/>
            <person name="Zhu H."/>
            <person name="Hu X."/>
            <person name="Ji K."/>
            <person name="Xiang X."/>
            <person name="Song Q."/>
            <person name="Yuan D."/>
            <person name="Jin S."/>
            <person name="Zhang L."/>
        </authorList>
    </citation>
    <scope>NUCLEOTIDE SEQUENCE [LARGE SCALE GENOMIC DNA]</scope>
    <source>
        <strain evidence="1">SQ_2022a</strain>
    </source>
</reference>
<accession>A0ACC0GSR3</accession>
<dbReference type="EMBL" id="CM045766">
    <property type="protein sequence ID" value="KAI8003699.1"/>
    <property type="molecule type" value="Genomic_DNA"/>
</dbReference>
<keyword evidence="2" id="KW-1185">Reference proteome</keyword>
<gene>
    <name evidence="1" type="ORF">LOK49_LG08G00169</name>
</gene>
<proteinExistence type="predicted"/>
<sequence>MAQQFPDSIDHDDVALNIADESGDNFHLLKQTHDPIPRRTIKFSEIQDDDDDDDEDDDDDSVPGKPRMFMSRTKSRLEDRHCRYKRLSTTDKDCKDDDLLLDEDEDLFGEFDWKDALKMVQWVSLLLILVTLACTLTISHLKNRKLWELYLWNWEILILVLICGHLVSGWMIRALVFFIERNFILKIRVLYFVYGLRKSIQNFLWLGQVLSVWHFILAEEIGRVTKHGVLRYVTKILVCLWVGALIWLFKTLVVKVLASSFHVTAFFNQIWCSLFKQYVIKKLSGSPLAQEQSEPEMKNPKLSRRVSKRQDKKITIEHLEKMYQKNVSPLRMKRLMRVVQNGSLSTLDEELPSSTEEDEASLRIKDEKSAKAAAKKIFRNVVDARSKYIYIDDLMRFMSKDQALKTMDLFKGSNENKGINLESLTKWMVDAFKERRSLALSLDDTKTAVDELHNILNVIVTIIIVIIWLFIFDIAISHFLVLVGSQLLLAVFIFGDTCKRIFEAITFLFVMHPFDVGDRCEVDGVQMVVEEMNILTTVFLRYDNQMIIYPNSVLATKPISNYFRSPDMLDSVEFSIHISTPMEKIASMRKSIISYIDERSDHWHEAPTVLITDVEDMNRVKMVVWVKHKMNFQHMGERWVRRALLVEKMIKVFRELDIEYRMLPLYMNVRYMPAVTSDRLPTTCSG</sequence>
<evidence type="ECO:0000313" key="2">
    <source>
        <dbReference type="Proteomes" id="UP001060215"/>
    </source>
</evidence>
<dbReference type="Proteomes" id="UP001060215">
    <property type="component" value="Chromosome 9"/>
</dbReference>
<name>A0ACC0GSR3_9ERIC</name>
<comment type="caution">
    <text evidence="1">The sequence shown here is derived from an EMBL/GenBank/DDBJ whole genome shotgun (WGS) entry which is preliminary data.</text>
</comment>
<protein>
    <submittedName>
        <fullName evidence="1">Mechanosensitive ion channel protein 8</fullName>
    </submittedName>
</protein>
<evidence type="ECO:0000313" key="1">
    <source>
        <dbReference type="EMBL" id="KAI8003699.1"/>
    </source>
</evidence>